<sequence>MLITLLDIYFLTKSMLREPKRADTSTSTILISVSASLVFCLSALVINYPVLQFPGQIVLHDLGKVIALLPYPFILWALLCLKDCLTIIPEAHSVVARGVYKYSRHPLYMCYIVWAIANMMMFPSWPMLAISIGHIVLLVMRFKREEDLLLATFPEYLDYYSKTGLIGKWRFTFLVGE</sequence>
<dbReference type="EMBL" id="LSGP01000017">
    <property type="protein sequence ID" value="KYZ76783.1"/>
    <property type="molecule type" value="Genomic_DNA"/>
</dbReference>
<feature type="transmembrane region" description="Helical" evidence="5">
    <location>
        <begin position="62"/>
        <end position="79"/>
    </location>
</feature>
<dbReference type="Proteomes" id="UP000076268">
    <property type="component" value="Unassembled WGS sequence"/>
</dbReference>
<name>A0A154BRW9_ANASB</name>
<evidence type="ECO:0000313" key="7">
    <source>
        <dbReference type="Proteomes" id="UP000076268"/>
    </source>
</evidence>
<accession>A0A154BRW9</accession>
<proteinExistence type="predicted"/>
<evidence type="ECO:0008006" key="8">
    <source>
        <dbReference type="Google" id="ProtNLM"/>
    </source>
</evidence>
<keyword evidence="2 5" id="KW-0812">Transmembrane</keyword>
<feature type="transmembrane region" description="Helical" evidence="5">
    <location>
        <begin position="111"/>
        <end position="139"/>
    </location>
</feature>
<dbReference type="GO" id="GO:0016020">
    <property type="term" value="C:membrane"/>
    <property type="evidence" value="ECO:0007669"/>
    <property type="project" value="UniProtKB-SubCell"/>
</dbReference>
<dbReference type="PANTHER" id="PTHR43847">
    <property type="entry name" value="BLL3993 PROTEIN"/>
    <property type="match status" value="1"/>
</dbReference>
<dbReference type="AlphaFoldDB" id="A0A154BRW9"/>
<dbReference type="PANTHER" id="PTHR43847:SF1">
    <property type="entry name" value="BLL3993 PROTEIN"/>
    <property type="match status" value="1"/>
</dbReference>
<dbReference type="InterPro" id="IPR007269">
    <property type="entry name" value="ICMT_MeTrfase"/>
</dbReference>
<keyword evidence="3 5" id="KW-1133">Transmembrane helix</keyword>
<dbReference type="GO" id="GO:0004671">
    <property type="term" value="F:protein C-terminal S-isoprenylcysteine carboxyl O-methyltransferase activity"/>
    <property type="evidence" value="ECO:0007669"/>
    <property type="project" value="InterPro"/>
</dbReference>
<dbReference type="InterPro" id="IPR052527">
    <property type="entry name" value="Metal_cation-efflux_comp"/>
</dbReference>
<comment type="subcellular location">
    <subcellularLocation>
        <location evidence="1">Membrane</location>
        <topology evidence="1">Multi-pass membrane protein</topology>
    </subcellularLocation>
</comment>
<feature type="transmembrane region" description="Helical" evidence="5">
    <location>
        <begin position="29"/>
        <end position="50"/>
    </location>
</feature>
<keyword evidence="7" id="KW-1185">Reference proteome</keyword>
<dbReference type="Pfam" id="PF04140">
    <property type="entry name" value="ICMT"/>
    <property type="match status" value="1"/>
</dbReference>
<evidence type="ECO:0000256" key="1">
    <source>
        <dbReference type="ARBA" id="ARBA00004141"/>
    </source>
</evidence>
<organism evidence="6 7">
    <name type="scientific">Anaerosporomusa subterranea</name>
    <dbReference type="NCBI Taxonomy" id="1794912"/>
    <lineage>
        <taxon>Bacteria</taxon>
        <taxon>Bacillati</taxon>
        <taxon>Bacillota</taxon>
        <taxon>Negativicutes</taxon>
        <taxon>Acetonemataceae</taxon>
        <taxon>Anaerosporomusa</taxon>
    </lineage>
</organism>
<keyword evidence="4 5" id="KW-0472">Membrane</keyword>
<evidence type="ECO:0000256" key="5">
    <source>
        <dbReference type="SAM" id="Phobius"/>
    </source>
</evidence>
<protein>
    <recommendedName>
        <fullName evidence="8">Isoprenylcysteine carboxyl methyltransferase</fullName>
    </recommendedName>
</protein>
<evidence type="ECO:0000256" key="4">
    <source>
        <dbReference type="ARBA" id="ARBA00023136"/>
    </source>
</evidence>
<dbReference type="Gene3D" id="1.20.120.1630">
    <property type="match status" value="1"/>
</dbReference>
<evidence type="ECO:0000256" key="2">
    <source>
        <dbReference type="ARBA" id="ARBA00022692"/>
    </source>
</evidence>
<reference evidence="6 7" key="1">
    <citation type="submission" date="2016-02" db="EMBL/GenBank/DDBJ databases">
        <title>Anaerosporomusa subterraneum gen. nov., sp. nov., a spore-forming obligate anaerobe isolated from saprolite.</title>
        <authorList>
            <person name="Choi J.K."/>
            <person name="Shah M."/>
            <person name="Yee N."/>
        </authorList>
    </citation>
    <scope>NUCLEOTIDE SEQUENCE [LARGE SCALE GENOMIC DNA]</scope>
    <source>
        <strain evidence="6 7">RU4</strain>
    </source>
</reference>
<evidence type="ECO:0000256" key="3">
    <source>
        <dbReference type="ARBA" id="ARBA00022989"/>
    </source>
</evidence>
<comment type="caution">
    <text evidence="6">The sequence shown here is derived from an EMBL/GenBank/DDBJ whole genome shotgun (WGS) entry which is preliminary data.</text>
</comment>
<gene>
    <name evidence="6" type="ORF">AXX12_10255</name>
</gene>
<dbReference type="STRING" id="1794912.AXX12_10255"/>
<evidence type="ECO:0000313" key="6">
    <source>
        <dbReference type="EMBL" id="KYZ76783.1"/>
    </source>
</evidence>